<keyword evidence="2" id="KW-1185">Reference proteome</keyword>
<proteinExistence type="predicted"/>
<dbReference type="Proteomes" id="UP001162992">
    <property type="component" value="Chromosome 12"/>
</dbReference>
<name>A0ACC2C1L4_DIPCM</name>
<evidence type="ECO:0000313" key="2">
    <source>
        <dbReference type="Proteomes" id="UP001162992"/>
    </source>
</evidence>
<sequence length="255" mass="28753">MRVGCVLYRSSLFSQAILDSKSFCSREAALVMEHRSSLIPKFGSWESDDQHQTVFSAIFDNARANKVANPVGFNGFIYSEHAFDRDHTVQKSNEGNIAADLLQTQILQSAVSETNTHHNIIRGNPYAAFKKRSSIEQRENIAQETRPLADDGNFISPRAEQRLEAGLACRASSGGLIAPVQSEFGKWNAKVSSKELQSIALFNNTIRKANYRPQKAKVPVFYDCQSEEDLLPHRPRAISRKFRIKFRSCFSCQTY</sequence>
<reference evidence="2" key="1">
    <citation type="journal article" date="2024" name="Proc. Natl. Acad. Sci. U.S.A.">
        <title>Extraordinary preservation of gene collinearity over three hundred million years revealed in homosporous lycophytes.</title>
        <authorList>
            <person name="Li C."/>
            <person name="Wickell D."/>
            <person name="Kuo L.Y."/>
            <person name="Chen X."/>
            <person name="Nie B."/>
            <person name="Liao X."/>
            <person name="Peng D."/>
            <person name="Ji J."/>
            <person name="Jenkins J."/>
            <person name="Williams M."/>
            <person name="Shu S."/>
            <person name="Plott C."/>
            <person name="Barry K."/>
            <person name="Rajasekar S."/>
            <person name="Grimwood J."/>
            <person name="Han X."/>
            <person name="Sun S."/>
            <person name="Hou Z."/>
            <person name="He W."/>
            <person name="Dai G."/>
            <person name="Sun C."/>
            <person name="Schmutz J."/>
            <person name="Leebens-Mack J.H."/>
            <person name="Li F.W."/>
            <person name="Wang L."/>
        </authorList>
    </citation>
    <scope>NUCLEOTIDE SEQUENCE [LARGE SCALE GENOMIC DNA]</scope>
    <source>
        <strain evidence="2">cv. PW_Plant_1</strain>
    </source>
</reference>
<protein>
    <submittedName>
        <fullName evidence="1">Uncharacterized protein</fullName>
    </submittedName>
</protein>
<organism evidence="1 2">
    <name type="scientific">Diphasiastrum complanatum</name>
    <name type="common">Issler's clubmoss</name>
    <name type="synonym">Lycopodium complanatum</name>
    <dbReference type="NCBI Taxonomy" id="34168"/>
    <lineage>
        <taxon>Eukaryota</taxon>
        <taxon>Viridiplantae</taxon>
        <taxon>Streptophyta</taxon>
        <taxon>Embryophyta</taxon>
        <taxon>Tracheophyta</taxon>
        <taxon>Lycopodiopsida</taxon>
        <taxon>Lycopodiales</taxon>
        <taxon>Lycopodiaceae</taxon>
        <taxon>Lycopodioideae</taxon>
        <taxon>Diphasiastrum</taxon>
    </lineage>
</organism>
<accession>A0ACC2C1L4</accession>
<dbReference type="EMBL" id="CM055103">
    <property type="protein sequence ID" value="KAJ7535748.1"/>
    <property type="molecule type" value="Genomic_DNA"/>
</dbReference>
<evidence type="ECO:0000313" key="1">
    <source>
        <dbReference type="EMBL" id="KAJ7535748.1"/>
    </source>
</evidence>
<gene>
    <name evidence="1" type="ORF">O6H91_12G044400</name>
</gene>
<comment type="caution">
    <text evidence="1">The sequence shown here is derived from an EMBL/GenBank/DDBJ whole genome shotgun (WGS) entry which is preliminary data.</text>
</comment>